<reference evidence="1" key="1">
    <citation type="submission" date="2020-04" db="EMBL/GenBank/DDBJ databases">
        <authorList>
            <person name="Alioto T."/>
            <person name="Alioto T."/>
            <person name="Gomez Garrido J."/>
        </authorList>
    </citation>
    <scope>NUCLEOTIDE SEQUENCE</scope>
    <source>
        <strain evidence="1">A484AB</strain>
    </source>
</reference>
<name>A0A7D9E2S1_PARCT</name>
<keyword evidence="2" id="KW-1185">Reference proteome</keyword>
<protein>
    <submittedName>
        <fullName evidence="1">---NA</fullName>
    </submittedName>
</protein>
<dbReference type="EMBL" id="CACRXK020003084">
    <property type="protein sequence ID" value="CAB3997375.1"/>
    <property type="molecule type" value="Genomic_DNA"/>
</dbReference>
<evidence type="ECO:0000313" key="1">
    <source>
        <dbReference type="EMBL" id="CAB3997375.1"/>
    </source>
</evidence>
<dbReference type="AlphaFoldDB" id="A0A7D9E2S1"/>
<organism evidence="1 2">
    <name type="scientific">Paramuricea clavata</name>
    <name type="common">Red gorgonian</name>
    <name type="synonym">Violescent sea-whip</name>
    <dbReference type="NCBI Taxonomy" id="317549"/>
    <lineage>
        <taxon>Eukaryota</taxon>
        <taxon>Metazoa</taxon>
        <taxon>Cnidaria</taxon>
        <taxon>Anthozoa</taxon>
        <taxon>Octocorallia</taxon>
        <taxon>Malacalcyonacea</taxon>
        <taxon>Plexauridae</taxon>
        <taxon>Paramuricea</taxon>
    </lineage>
</organism>
<proteinExistence type="predicted"/>
<sequence>MSQRLRRGHIDHFNTNMNSIVSLDRLLLVVLLYIFCFAVDTTLAAGNAYIVVELPDIPCKDPSSAIPACSGSLDYKIPDFSNVPNAANLSEARKIIAVGITVFHLLGNKECSRAGTKYLCEGAYPFRCKDAYVEVDLNEIVTTCNEGRKDCSSLNSTLLDSLFNCTDLANTPYLQQTKIPRKISCNVFPVLKNDPYSCEVNYKVG</sequence>
<dbReference type="Proteomes" id="UP001152795">
    <property type="component" value="Unassembled WGS sequence"/>
</dbReference>
<gene>
    <name evidence="1" type="ORF">PACLA_8A020667</name>
</gene>
<comment type="caution">
    <text evidence="1">The sequence shown here is derived from an EMBL/GenBank/DDBJ whole genome shotgun (WGS) entry which is preliminary data.</text>
</comment>
<evidence type="ECO:0000313" key="2">
    <source>
        <dbReference type="Proteomes" id="UP001152795"/>
    </source>
</evidence>
<accession>A0A7D9E2S1</accession>